<evidence type="ECO:0000313" key="3">
    <source>
        <dbReference type="Proteomes" id="UP000284842"/>
    </source>
</evidence>
<dbReference type="SUPFAM" id="SSF56112">
    <property type="entry name" value="Protein kinase-like (PK-like)"/>
    <property type="match status" value="1"/>
</dbReference>
<accession>A0A409VAS8</accession>
<dbReference type="FunCoup" id="A0A409VAS8">
    <property type="interactions" value="162"/>
</dbReference>
<dbReference type="PANTHER" id="PTHR43173:SF19">
    <property type="entry name" value="AARF DOMAIN-CONTAINING PROTEIN KINASE 1"/>
    <property type="match status" value="1"/>
</dbReference>
<evidence type="ECO:0000259" key="1">
    <source>
        <dbReference type="Pfam" id="PF03109"/>
    </source>
</evidence>
<dbReference type="InterPro" id="IPR051130">
    <property type="entry name" value="Mito_struct-func_regulator"/>
</dbReference>
<reference evidence="2 3" key="1">
    <citation type="journal article" date="2018" name="Evol. Lett.">
        <title>Horizontal gene cluster transfer increased hallucinogenic mushroom diversity.</title>
        <authorList>
            <person name="Reynolds H.T."/>
            <person name="Vijayakumar V."/>
            <person name="Gluck-Thaler E."/>
            <person name="Korotkin H.B."/>
            <person name="Matheny P.B."/>
            <person name="Slot J.C."/>
        </authorList>
    </citation>
    <scope>NUCLEOTIDE SEQUENCE [LARGE SCALE GENOMIC DNA]</scope>
    <source>
        <strain evidence="2 3">2629</strain>
    </source>
</reference>
<protein>
    <recommendedName>
        <fullName evidence="1">ABC1 atypical kinase-like domain-containing protein</fullName>
    </recommendedName>
</protein>
<dbReference type="PANTHER" id="PTHR43173">
    <property type="entry name" value="ABC1 FAMILY PROTEIN"/>
    <property type="match status" value="1"/>
</dbReference>
<gene>
    <name evidence="2" type="ORF">CVT24_009427</name>
</gene>
<sequence>MLHNYASQEEECQAFSKCHTRSAHRVLRALLANGGVFIKMGQHMASLIVLPEEWRKTMAVLQDRCEPTNFPDLEDLFLKDMGYPISDIFSEFDPTPIGVASLAQVHIGRYRETGERVAVKDPHPGNLLIRPAPVDSLSPYNFEIVLLDHGLYFDLDPTLRENYGKLWLSLMAPASPTVMRNRRTYAELVGNIGADLYPVFEAAITGRVALEGSWEDGEDSSFQRASSVVDMVPQTDQEKDMIRNAVLQREGVLISVFDVLRRIPRRILMVLKLNDLTRSLDHSLRTTHSNIRVFVVMAKFCTDAVWLADERRYSEDLKQHRPRALSILCRYFATWITYRIRRAGLSLTECMLDLKGFAAKNRAWLRGLWAKGLQGAHNAEYGLDIA</sequence>
<feature type="domain" description="ABC1 atypical kinase-like" evidence="1">
    <location>
        <begin position="61"/>
        <end position="120"/>
    </location>
</feature>
<proteinExistence type="predicted"/>
<dbReference type="AlphaFoldDB" id="A0A409VAS8"/>
<dbReference type="OrthoDB" id="427480at2759"/>
<dbReference type="GO" id="GO:0007005">
    <property type="term" value="P:mitochondrion organization"/>
    <property type="evidence" value="ECO:0007669"/>
    <property type="project" value="TreeGrafter"/>
</dbReference>
<dbReference type="Proteomes" id="UP000284842">
    <property type="component" value="Unassembled WGS sequence"/>
</dbReference>
<name>A0A409VAS8_9AGAR</name>
<dbReference type="InterPro" id="IPR011009">
    <property type="entry name" value="Kinase-like_dom_sf"/>
</dbReference>
<dbReference type="Pfam" id="PF03109">
    <property type="entry name" value="ABC1"/>
    <property type="match status" value="2"/>
</dbReference>
<dbReference type="InterPro" id="IPR004147">
    <property type="entry name" value="ABC1_dom"/>
</dbReference>
<dbReference type="InParanoid" id="A0A409VAS8"/>
<organism evidence="2 3">
    <name type="scientific">Panaeolus cyanescens</name>
    <dbReference type="NCBI Taxonomy" id="181874"/>
    <lineage>
        <taxon>Eukaryota</taxon>
        <taxon>Fungi</taxon>
        <taxon>Dikarya</taxon>
        <taxon>Basidiomycota</taxon>
        <taxon>Agaricomycotina</taxon>
        <taxon>Agaricomycetes</taxon>
        <taxon>Agaricomycetidae</taxon>
        <taxon>Agaricales</taxon>
        <taxon>Agaricineae</taxon>
        <taxon>Galeropsidaceae</taxon>
        <taxon>Panaeolus</taxon>
    </lineage>
</organism>
<feature type="domain" description="ABC1 atypical kinase-like" evidence="1">
    <location>
        <begin position="121"/>
        <end position="172"/>
    </location>
</feature>
<keyword evidence="3" id="KW-1185">Reference proteome</keyword>
<dbReference type="GO" id="GO:0055088">
    <property type="term" value="P:lipid homeostasis"/>
    <property type="evidence" value="ECO:0007669"/>
    <property type="project" value="TreeGrafter"/>
</dbReference>
<dbReference type="STRING" id="181874.A0A409VAS8"/>
<dbReference type="EMBL" id="NHTK01006101">
    <property type="protein sequence ID" value="PPQ63998.1"/>
    <property type="molecule type" value="Genomic_DNA"/>
</dbReference>
<evidence type="ECO:0000313" key="2">
    <source>
        <dbReference type="EMBL" id="PPQ63998.1"/>
    </source>
</evidence>
<comment type="caution">
    <text evidence="2">The sequence shown here is derived from an EMBL/GenBank/DDBJ whole genome shotgun (WGS) entry which is preliminary data.</text>
</comment>
<dbReference type="GO" id="GO:0005743">
    <property type="term" value="C:mitochondrial inner membrane"/>
    <property type="evidence" value="ECO:0007669"/>
    <property type="project" value="TreeGrafter"/>
</dbReference>